<dbReference type="AlphaFoldDB" id="A0A1F6APS0"/>
<feature type="transmembrane region" description="Helical" evidence="1">
    <location>
        <begin position="543"/>
        <end position="563"/>
    </location>
</feature>
<keyword evidence="1" id="KW-1133">Transmembrane helix</keyword>
<feature type="transmembrane region" description="Helical" evidence="1">
    <location>
        <begin position="150"/>
        <end position="167"/>
    </location>
</feature>
<evidence type="ECO:0000313" key="4">
    <source>
        <dbReference type="Proteomes" id="UP000176609"/>
    </source>
</evidence>
<organism evidence="3 4">
    <name type="scientific">Candidatus Gottesmanbacteria bacterium RIFCSPLOWO2_01_FULL_39_12b</name>
    <dbReference type="NCBI Taxonomy" id="1798388"/>
    <lineage>
        <taxon>Bacteria</taxon>
        <taxon>Candidatus Gottesmaniibacteriota</taxon>
    </lineage>
</organism>
<feature type="transmembrane region" description="Helical" evidence="1">
    <location>
        <begin position="174"/>
        <end position="192"/>
    </location>
</feature>
<feature type="transmembrane region" description="Helical" evidence="1">
    <location>
        <begin position="198"/>
        <end position="216"/>
    </location>
</feature>
<reference evidence="3 4" key="1">
    <citation type="journal article" date="2016" name="Nat. Commun.">
        <title>Thousands of microbial genomes shed light on interconnected biogeochemical processes in an aquifer system.</title>
        <authorList>
            <person name="Anantharaman K."/>
            <person name="Brown C.T."/>
            <person name="Hug L.A."/>
            <person name="Sharon I."/>
            <person name="Castelle C.J."/>
            <person name="Probst A.J."/>
            <person name="Thomas B.C."/>
            <person name="Singh A."/>
            <person name="Wilkins M.J."/>
            <person name="Karaoz U."/>
            <person name="Brodie E.L."/>
            <person name="Williams K.H."/>
            <person name="Hubbard S.S."/>
            <person name="Banfield J.F."/>
        </authorList>
    </citation>
    <scope>NUCLEOTIDE SEQUENCE [LARGE SCALE GENOMIC DNA]</scope>
</reference>
<comment type="caution">
    <text evidence="3">The sequence shown here is derived from an EMBL/GenBank/DDBJ whole genome shotgun (WGS) entry which is preliminary data.</text>
</comment>
<keyword evidence="1" id="KW-0472">Membrane</keyword>
<dbReference type="EMBL" id="MFJR01000007">
    <property type="protein sequence ID" value="OGG26658.1"/>
    <property type="molecule type" value="Genomic_DNA"/>
</dbReference>
<feature type="transmembrane region" description="Helical" evidence="1">
    <location>
        <begin position="223"/>
        <end position="246"/>
    </location>
</feature>
<feature type="transmembrane region" description="Helical" evidence="1">
    <location>
        <begin position="333"/>
        <end position="350"/>
    </location>
</feature>
<feature type="transmembrane region" description="Helical" evidence="1">
    <location>
        <begin position="370"/>
        <end position="390"/>
    </location>
</feature>
<feature type="domain" description="Membrane protein 6-pyruvoyl-tetrahydropterin synthase-related" evidence="2">
    <location>
        <begin position="71"/>
        <end position="412"/>
    </location>
</feature>
<evidence type="ECO:0000313" key="3">
    <source>
        <dbReference type="EMBL" id="OGG26658.1"/>
    </source>
</evidence>
<keyword evidence="1" id="KW-0812">Transmembrane</keyword>
<feature type="transmembrane region" description="Helical" evidence="1">
    <location>
        <begin position="73"/>
        <end position="93"/>
    </location>
</feature>
<name>A0A1F6APS0_9BACT</name>
<dbReference type="InterPro" id="IPR018776">
    <property type="entry name" value="Membrane_prot_PTPS-rel_domain"/>
</dbReference>
<accession>A0A1F6APS0</accession>
<dbReference type="Pfam" id="PF10131">
    <property type="entry name" value="PTPS_related"/>
    <property type="match status" value="1"/>
</dbReference>
<feature type="transmembrane region" description="Helical" evidence="1">
    <location>
        <begin position="100"/>
        <end position="119"/>
    </location>
</feature>
<proteinExistence type="predicted"/>
<protein>
    <recommendedName>
        <fullName evidence="2">Membrane protein 6-pyruvoyl-tetrahydropterin synthase-related domain-containing protein</fullName>
    </recommendedName>
</protein>
<evidence type="ECO:0000256" key="1">
    <source>
        <dbReference type="SAM" id="Phobius"/>
    </source>
</evidence>
<sequence length="569" mass="64514">MIKRKLTLFLIFFLLILSLPSVKPFINRGFFPMHDDTQPARVYEMAKALSYGQFPVRWVPDLGYGYGYPLFNYYAPLPYYAGAIFSLSGLDAIISAKIMFVIGIILAGITMLLLVNYLANPSAGIASSLLYLYAPYHAVNIYVRGAVGEIYAYGFMPLYILGLVMIINKTKKDVRNGIILSSIGLAGIILSHNILGMITGYFTLAFMIPYLIYLIIKKSKLTVFFVLTLALFMGVGLSAFFALPAIAEKDYSNVSKIISGGSDYYLHFVTLTQLWDSSWGFAGSAPGVEDGMSFRIGKLHVIFASISIILLVFFYYWKRIPRLNLRTKQPVKGLYPILVIMFFISIFLMIEQSSYIWKNLPGFSFIQYPWRFLNFTVLYASILISVLFLALKKNHQLYLCLLILLLVLGSYPNLFTPQAIRSVKLEDYVSYDNLRNKISKISDEYLPANFVTPNPPNDLFSIDPTNPEVQIKTLHDTPTQKSYILNSKRSIDFYPNITYFPSWRATLDDTVITINNYQGKIGLVIPEGQHSLILSFVNTQIQLLSNFISLSSLILLVYVSLFWKAKIYV</sequence>
<gene>
    <name evidence="3" type="ORF">A2960_00605</name>
</gene>
<dbReference type="Proteomes" id="UP000176609">
    <property type="component" value="Unassembled WGS sequence"/>
</dbReference>
<evidence type="ECO:0000259" key="2">
    <source>
        <dbReference type="Pfam" id="PF10131"/>
    </source>
</evidence>
<feature type="transmembrane region" description="Helical" evidence="1">
    <location>
        <begin position="397"/>
        <end position="415"/>
    </location>
</feature>
<feature type="transmembrane region" description="Helical" evidence="1">
    <location>
        <begin position="299"/>
        <end position="317"/>
    </location>
</feature>